<dbReference type="InterPro" id="IPR015943">
    <property type="entry name" value="WD40/YVTN_repeat-like_dom_sf"/>
</dbReference>
<feature type="region of interest" description="Disordered" evidence="10">
    <location>
        <begin position="1"/>
        <end position="26"/>
    </location>
</feature>
<keyword evidence="4 8" id="KW-0853">WD repeat</keyword>
<name>A0A8H5JE20_9HYPO</name>
<keyword evidence="5" id="KW-0677">Repeat</keyword>
<dbReference type="PROSITE" id="PS00678">
    <property type="entry name" value="WD_REPEATS_1"/>
    <property type="match status" value="1"/>
</dbReference>
<evidence type="ECO:0000256" key="2">
    <source>
        <dbReference type="ARBA" id="ARBA00005434"/>
    </source>
</evidence>
<dbReference type="InterPro" id="IPR036322">
    <property type="entry name" value="WD40_repeat_dom_sf"/>
</dbReference>
<evidence type="ECO:0000256" key="6">
    <source>
        <dbReference type="ARBA" id="ARBA00022763"/>
    </source>
</evidence>
<dbReference type="InterPro" id="IPR019775">
    <property type="entry name" value="WD40_repeat_CS"/>
</dbReference>
<comment type="similarity">
    <text evidence="2 9">Belongs to the WD repeat DDB2/WDR76 family.</text>
</comment>
<evidence type="ECO:0000256" key="9">
    <source>
        <dbReference type="RuleBase" id="RU365004"/>
    </source>
</evidence>
<comment type="caution">
    <text evidence="11">The sequence shown here is derived from an EMBL/GenBank/DDBJ whole genome shotgun (WGS) entry which is preliminary data.</text>
</comment>
<dbReference type="Pfam" id="PF00400">
    <property type="entry name" value="WD40"/>
    <property type="match status" value="2"/>
</dbReference>
<dbReference type="PANTHER" id="PTHR14773:SF0">
    <property type="entry name" value="WD REPEAT-CONTAINING PROTEIN 76"/>
    <property type="match status" value="1"/>
</dbReference>
<evidence type="ECO:0000256" key="8">
    <source>
        <dbReference type="PROSITE-ProRule" id="PRU00221"/>
    </source>
</evidence>
<evidence type="ECO:0000256" key="4">
    <source>
        <dbReference type="ARBA" id="ARBA00022574"/>
    </source>
</evidence>
<comment type="function">
    <text evidence="1 9">DNA-binding protein that binds to both single- and double-stranded DNA. Binds preferentially to UV-damaged DNA. May be involved in DNA-metabolic processes.</text>
</comment>
<evidence type="ECO:0000256" key="1">
    <source>
        <dbReference type="ARBA" id="ARBA00002653"/>
    </source>
</evidence>
<evidence type="ECO:0000256" key="5">
    <source>
        <dbReference type="ARBA" id="ARBA00022737"/>
    </source>
</evidence>
<dbReference type="PANTHER" id="PTHR14773">
    <property type="entry name" value="WD REPEAT-CONTAINING PROTEIN 76"/>
    <property type="match status" value="1"/>
</dbReference>
<dbReference type="Proteomes" id="UP000574317">
    <property type="component" value="Unassembled WGS sequence"/>
</dbReference>
<keyword evidence="7 9" id="KW-0238">DNA-binding</keyword>
<dbReference type="GO" id="GO:0003677">
    <property type="term" value="F:DNA binding"/>
    <property type="evidence" value="ECO:0007669"/>
    <property type="project" value="UniProtKB-UniRule"/>
</dbReference>
<dbReference type="SUPFAM" id="SSF50978">
    <property type="entry name" value="WD40 repeat-like"/>
    <property type="match status" value="1"/>
</dbReference>
<evidence type="ECO:0000313" key="11">
    <source>
        <dbReference type="EMBL" id="KAF5552335.1"/>
    </source>
</evidence>
<evidence type="ECO:0000256" key="7">
    <source>
        <dbReference type="ARBA" id="ARBA00023125"/>
    </source>
</evidence>
<evidence type="ECO:0000256" key="10">
    <source>
        <dbReference type="SAM" id="MobiDB-lite"/>
    </source>
</evidence>
<proteinExistence type="inferred from homology"/>
<dbReference type="EMBL" id="JAAOAO010000262">
    <property type="protein sequence ID" value="KAF5552335.1"/>
    <property type="molecule type" value="Genomic_DNA"/>
</dbReference>
<gene>
    <name evidence="11" type="ORF">FNAPI_7092</name>
</gene>
<reference evidence="11 12" key="1">
    <citation type="submission" date="2020-05" db="EMBL/GenBank/DDBJ databases">
        <title>Identification and distribution of gene clusters putatively required for synthesis of sphingolipid metabolism inhibitors in phylogenetically diverse species of the filamentous fungus Fusarium.</title>
        <authorList>
            <person name="Kim H.-S."/>
            <person name="Busman M."/>
            <person name="Brown D.W."/>
            <person name="Divon H."/>
            <person name="Uhlig S."/>
            <person name="Proctor R.H."/>
        </authorList>
    </citation>
    <scope>NUCLEOTIDE SEQUENCE [LARGE SCALE GENOMIC DNA]</scope>
    <source>
        <strain evidence="11 12">NRRL 25196</strain>
    </source>
</reference>
<feature type="compositionally biased region" description="Low complexity" evidence="10">
    <location>
        <begin position="41"/>
        <end position="51"/>
    </location>
</feature>
<dbReference type="PROSITE" id="PS50082">
    <property type="entry name" value="WD_REPEATS_2"/>
    <property type="match status" value="1"/>
</dbReference>
<dbReference type="FunFam" id="2.130.10.10:FF:000562">
    <property type="entry name" value="DNA damage-binding protein CMR1"/>
    <property type="match status" value="1"/>
</dbReference>
<accession>A0A8H5JE20</accession>
<keyword evidence="6 9" id="KW-0227">DNA damage</keyword>
<protein>
    <recommendedName>
        <fullName evidence="3 9">DNA damage-binding protein CMR1</fullName>
    </recommendedName>
</protein>
<dbReference type="Gene3D" id="2.130.10.10">
    <property type="entry name" value="YVTN repeat-like/Quinoprotein amine dehydrogenase"/>
    <property type="match status" value="1"/>
</dbReference>
<evidence type="ECO:0000256" key="3">
    <source>
        <dbReference type="ARBA" id="ARBA00021132"/>
    </source>
</evidence>
<dbReference type="GO" id="GO:0005634">
    <property type="term" value="C:nucleus"/>
    <property type="evidence" value="ECO:0007669"/>
    <property type="project" value="TreeGrafter"/>
</dbReference>
<dbReference type="InterPro" id="IPR050853">
    <property type="entry name" value="WD_repeat_DNA-damage-binding"/>
</dbReference>
<dbReference type="SMART" id="SM00320">
    <property type="entry name" value="WD40"/>
    <property type="match status" value="4"/>
</dbReference>
<dbReference type="GO" id="GO:0006974">
    <property type="term" value="P:DNA damage response"/>
    <property type="evidence" value="ECO:0007669"/>
    <property type="project" value="UniProtKB-KW"/>
</dbReference>
<keyword evidence="12" id="KW-1185">Reference proteome</keyword>
<dbReference type="AlphaFoldDB" id="A0A8H5JE20"/>
<organism evidence="11 12">
    <name type="scientific">Fusarium napiforme</name>
    <dbReference type="NCBI Taxonomy" id="42672"/>
    <lineage>
        <taxon>Eukaryota</taxon>
        <taxon>Fungi</taxon>
        <taxon>Dikarya</taxon>
        <taxon>Ascomycota</taxon>
        <taxon>Pezizomycotina</taxon>
        <taxon>Sordariomycetes</taxon>
        <taxon>Hypocreomycetidae</taxon>
        <taxon>Hypocreales</taxon>
        <taxon>Nectriaceae</taxon>
        <taxon>Fusarium</taxon>
        <taxon>Fusarium fujikuroi species complex</taxon>
    </lineage>
</organism>
<dbReference type="GO" id="GO:2000001">
    <property type="term" value="P:regulation of DNA damage checkpoint"/>
    <property type="evidence" value="ECO:0007669"/>
    <property type="project" value="TreeGrafter"/>
</dbReference>
<sequence length="567" mass="62901">MPPKKGVDSPMSAFERRRQENMASNQKILADVAVVAKKVMPTPQKKSTPTRSKTRTPAKREPAMPTRQSSRLAGLDADNDTLKRKLAVEAEHVAAKEKAKRLRVNGDLKLDDIAVEGKKYLAGVDGIKGLVRGAQPGVRTFTEDDVKETTDKDLKELRKRMGGLKLYEHWAPNDIKITPQRVYALGLHPTESKPLIFAGDKEGNMGVFDASQSAPEISDEDEDASVPDPTISAFKIHSRTITSFVFSQQDSNSVYTSSYDSSIRRLDLNKGESYQVWAPSDHNEDLPISALDIAESNPYVLYFSTLEGGVGQYDTRTSDDAEIWTLSDQKIGGFSLHPLQPHLLATASLDRTLKIWDLRKITGKGDLRHPALLGEHGSRLSVSHASWSPGGHIATSSYDDTIKIYNFPDASSWKPGQDVSVEPTHQVRHNNQTGRWVTILKPQWQKRPHDGIQKFVIGNMNRFVDVFASDGSQLAQLDGEGITAVPAVAHFHPSRDWVAGATSSGKLCFWQFRPKVNDKPWRSSDSRTETYRMDVHYDVDSQTADPSSLGKGLYGQHGKGTIHIIWA</sequence>
<feature type="region of interest" description="Disordered" evidence="10">
    <location>
        <begin position="38"/>
        <end position="78"/>
    </location>
</feature>
<dbReference type="InterPro" id="IPR001680">
    <property type="entry name" value="WD40_rpt"/>
</dbReference>
<feature type="repeat" description="WD" evidence="8">
    <location>
        <begin position="343"/>
        <end position="359"/>
    </location>
</feature>
<evidence type="ECO:0000313" key="12">
    <source>
        <dbReference type="Proteomes" id="UP000574317"/>
    </source>
</evidence>